<dbReference type="PANTHER" id="PTHR30441">
    <property type="entry name" value="DUF748 DOMAIN-CONTAINING PROTEIN"/>
    <property type="match status" value="1"/>
</dbReference>
<gene>
    <name evidence="2" type="ORF">GT348_02110</name>
</gene>
<evidence type="ECO:0000259" key="1">
    <source>
        <dbReference type="Pfam" id="PF05170"/>
    </source>
</evidence>
<dbReference type="KEGG" id="bomb:GT348_02110"/>
<dbReference type="RefSeq" id="WP_160618308.1">
    <property type="nucleotide sequence ID" value="NZ_CP047652.1"/>
</dbReference>
<dbReference type="GO" id="GO:0090313">
    <property type="term" value="P:regulation of protein targeting to membrane"/>
    <property type="evidence" value="ECO:0007669"/>
    <property type="project" value="TreeGrafter"/>
</dbReference>
<organism evidence="2 3">
    <name type="scientific">Aristophania vespae</name>
    <dbReference type="NCBI Taxonomy" id="2697033"/>
    <lineage>
        <taxon>Bacteria</taxon>
        <taxon>Pseudomonadati</taxon>
        <taxon>Pseudomonadota</taxon>
        <taxon>Alphaproteobacteria</taxon>
        <taxon>Acetobacterales</taxon>
        <taxon>Acetobacteraceae</taxon>
        <taxon>Aristophania</taxon>
    </lineage>
</organism>
<dbReference type="Proteomes" id="UP000463975">
    <property type="component" value="Chromosome"/>
</dbReference>
<proteinExistence type="predicted"/>
<keyword evidence="3" id="KW-1185">Reference proteome</keyword>
<dbReference type="EMBL" id="CP047652">
    <property type="protein sequence ID" value="QHI95230.1"/>
    <property type="molecule type" value="Genomic_DNA"/>
</dbReference>
<protein>
    <submittedName>
        <fullName evidence="2">AsmA family protein</fullName>
    </submittedName>
</protein>
<evidence type="ECO:0000313" key="2">
    <source>
        <dbReference type="EMBL" id="QHI95230.1"/>
    </source>
</evidence>
<accession>A0A6P1NF87</accession>
<sequence length="770" mass="84552">MSFLALFHREIALQDFTAEGANANFSTSPNQKCSSWFDVAGYKNANISDGPDLKDKAKDSTPWKVSFDSLRLKNTQLKWDNGDIKTEKLQGSVFIERLDLAALTSASPSINLKASRDNVPFTLIGHLGPLKDIFASLPTRPWAFSVGLNFGPDQKNDHVTIDGTMRDFPRLDKALFTLQGHIDNLQDWQALFPDRHFGDVRNISGKISLKFSEAAQEALPYSTYMKFMGYDLNPVAVALKLGEVNLPDAALKAHDIEFMAEGSSVPLRIEAALELGKSSWQMLANLGDFAQIMSLLHGEDEAQIPLDVQLRERALLSKQTSPNKVSEGVNSQGNFQLHAKGVLGLGTSQISFNGEGKAFKFPQLSLLPEFLNNIVTDTTFHDVALQSDLKLEDLSAKGQLAAASLQNIKFKSRELEGEGEIALSQLSLKQPRYDVHLHFKTIDGNSFLSSSEASKETVEKSHSVRKNMNQAQNKNLFFKNLRYLSKGWDGLLDVKSDHFTLGPLIYDNVAFYALMGGDKITVDPISAQFGDTPLRARFSYNNTSEAPLLHVSTGSFVLPASLLLESFHKPSFIEGNMWLDGHIEAQGESWPSIMSSLKGPVDISLIDGKIKKSFLAPLAGPAAPLLTLGKPTLKLHCALGSMKFLNGIADFNSIVFQTKHYAMQGRGKVDLNENSLDLVINPHLNAIDREVSASMEVTGSWSHPRITALRNKEGYFQLDLGKAGSDNDPCSNAYKKAHTGHEVPALGPQSEPKKGNIKDILKSLDIGGKL</sequence>
<name>A0A6P1NF87_9PROT</name>
<dbReference type="AlphaFoldDB" id="A0A6P1NF87"/>
<feature type="domain" description="AsmA" evidence="1">
    <location>
        <begin position="385"/>
        <end position="611"/>
    </location>
</feature>
<dbReference type="GO" id="GO:0005886">
    <property type="term" value="C:plasma membrane"/>
    <property type="evidence" value="ECO:0007669"/>
    <property type="project" value="TreeGrafter"/>
</dbReference>
<evidence type="ECO:0000313" key="3">
    <source>
        <dbReference type="Proteomes" id="UP000463975"/>
    </source>
</evidence>
<dbReference type="InterPro" id="IPR007844">
    <property type="entry name" value="AsmA"/>
</dbReference>
<dbReference type="InterPro" id="IPR052894">
    <property type="entry name" value="AsmA-related"/>
</dbReference>
<reference evidence="2 3" key="1">
    <citation type="submission" date="2020-01" db="EMBL/GenBank/DDBJ databases">
        <title>Genome sequencing of strain KACC 21507.</title>
        <authorList>
            <person name="Heo J."/>
            <person name="Kim S.-J."/>
            <person name="Kim J.-S."/>
            <person name="Hong S.-B."/>
            <person name="Kwon S.-W."/>
        </authorList>
    </citation>
    <scope>NUCLEOTIDE SEQUENCE [LARGE SCALE GENOMIC DNA]</scope>
    <source>
        <strain evidence="2 3">KACC 21507</strain>
    </source>
</reference>
<dbReference type="PANTHER" id="PTHR30441:SF8">
    <property type="entry name" value="DUF748 DOMAIN-CONTAINING PROTEIN"/>
    <property type="match status" value="1"/>
</dbReference>
<dbReference type="Pfam" id="PF05170">
    <property type="entry name" value="AsmA"/>
    <property type="match status" value="1"/>
</dbReference>